<dbReference type="RefSeq" id="WP_090006650.1">
    <property type="nucleotide sequence ID" value="NZ_FNET01000006.1"/>
</dbReference>
<dbReference type="PANTHER" id="PTHR30627">
    <property type="entry name" value="PEPTIDOGLYCAN D,D-TRANSPEPTIDASE"/>
    <property type="match status" value="1"/>
</dbReference>
<dbReference type="SUPFAM" id="SSF56601">
    <property type="entry name" value="beta-lactamase/transpeptidase-like"/>
    <property type="match status" value="1"/>
</dbReference>
<dbReference type="EMBL" id="FNET01000006">
    <property type="protein sequence ID" value="SDK61264.1"/>
    <property type="molecule type" value="Genomic_DNA"/>
</dbReference>
<dbReference type="InterPro" id="IPR012338">
    <property type="entry name" value="Beta-lactam/transpept-like"/>
</dbReference>
<dbReference type="InterPro" id="IPR054120">
    <property type="entry name" value="PBPA_dimer"/>
</dbReference>
<sequence>MNTPLRRVGMAMMVMIVLLLGNATWVQVINADEWRKNPYNRRVLLDEYARKRGLITVADGTVIADVKETTDRLRYLRTYNNGPAYAAVTGYLSVTYGTSGIERTENDLLNGSDDRLFTRRVSALITGRDPVGGNVQLTLNAKVQQTAYDQLVAKGFTGSVVAIKPDTGEILAMASTPSYDPNLLASHDAAEQQAAWKQLTAKANGNPLINRATQGLYPPGSTYKVVVAAAALADGKNKDSQYTAKGTINLPGTSNAPFPNFNGQPCGPGETASMETALAKSCNTAFGEMAAQVGKSKLTAQSNKFGFNDNDLEVPLAVETSTLGAIQDEAALYQSGIGQRDVRVTPLQNAMVAATIANNGKRMHPYLVSKILGPDLKPIDETEPDQIETAMSTANANVLRDMMVQSEINTGGEGRLSNVQVASKTGTAEHGENVAENKPHAWYIAFAPAQKPEIAIAVIVEDGGDRGLGATGGKVAAPIGRAVMNAYLAGR</sequence>
<dbReference type="Proteomes" id="UP000199682">
    <property type="component" value="Unassembled WGS sequence"/>
</dbReference>
<dbReference type="Gene3D" id="3.90.1310.10">
    <property type="entry name" value="Penicillin-binding protein 2a (Domain 2)"/>
    <property type="match status" value="1"/>
</dbReference>
<proteinExistence type="predicted"/>
<evidence type="ECO:0000313" key="4">
    <source>
        <dbReference type="Proteomes" id="UP000199682"/>
    </source>
</evidence>
<gene>
    <name evidence="3" type="ORF">SAMN04488074_106199</name>
</gene>
<dbReference type="GO" id="GO:0071972">
    <property type="term" value="F:peptidoglycan L,D-transpeptidase activity"/>
    <property type="evidence" value="ECO:0007669"/>
    <property type="project" value="TreeGrafter"/>
</dbReference>
<accession>A0A1G9DBU2</accession>
<dbReference type="Gene3D" id="3.40.710.10">
    <property type="entry name" value="DD-peptidase/beta-lactamase superfamily"/>
    <property type="match status" value="1"/>
</dbReference>
<evidence type="ECO:0000313" key="3">
    <source>
        <dbReference type="EMBL" id="SDK61264.1"/>
    </source>
</evidence>
<name>A0A1G9DBU2_9PSEU</name>
<dbReference type="InterPro" id="IPR001460">
    <property type="entry name" value="PCN-bd_Tpept"/>
</dbReference>
<dbReference type="InterPro" id="IPR050515">
    <property type="entry name" value="Beta-lactam/transpept"/>
</dbReference>
<reference evidence="4" key="1">
    <citation type="submission" date="2016-10" db="EMBL/GenBank/DDBJ databases">
        <authorList>
            <person name="Varghese N."/>
            <person name="Submissions S."/>
        </authorList>
    </citation>
    <scope>NUCLEOTIDE SEQUENCE [LARGE SCALE GENOMIC DNA]</scope>
    <source>
        <strain evidence="4">DSM 44796</strain>
    </source>
</reference>
<feature type="domain" description="Penicillin binding protein A dimerisation" evidence="2">
    <location>
        <begin position="52"/>
        <end position="135"/>
    </location>
</feature>
<dbReference type="GO" id="GO:0071555">
    <property type="term" value="P:cell wall organization"/>
    <property type="evidence" value="ECO:0007669"/>
    <property type="project" value="TreeGrafter"/>
</dbReference>
<dbReference type="Pfam" id="PF00905">
    <property type="entry name" value="Transpeptidase"/>
    <property type="match status" value="1"/>
</dbReference>
<dbReference type="GO" id="GO:0005886">
    <property type="term" value="C:plasma membrane"/>
    <property type="evidence" value="ECO:0007669"/>
    <property type="project" value="TreeGrafter"/>
</dbReference>
<protein>
    <submittedName>
        <fullName evidence="3">Peptidoglycan glycosyltransferase</fullName>
    </submittedName>
</protein>
<dbReference type="PANTHER" id="PTHR30627:SF24">
    <property type="entry name" value="PENICILLIN-BINDING PROTEIN 4B"/>
    <property type="match status" value="1"/>
</dbReference>
<dbReference type="GO" id="GO:0016740">
    <property type="term" value="F:transferase activity"/>
    <property type="evidence" value="ECO:0007669"/>
    <property type="project" value="UniProtKB-KW"/>
</dbReference>
<evidence type="ECO:0000259" key="1">
    <source>
        <dbReference type="Pfam" id="PF00905"/>
    </source>
</evidence>
<organism evidence="3 4">
    <name type="scientific">Lentzea albidocapillata subsp. violacea</name>
    <dbReference type="NCBI Taxonomy" id="128104"/>
    <lineage>
        <taxon>Bacteria</taxon>
        <taxon>Bacillati</taxon>
        <taxon>Actinomycetota</taxon>
        <taxon>Actinomycetes</taxon>
        <taxon>Pseudonocardiales</taxon>
        <taxon>Pseudonocardiaceae</taxon>
        <taxon>Lentzea</taxon>
    </lineage>
</organism>
<dbReference type="Pfam" id="PF21922">
    <property type="entry name" value="PBP_dimer_2"/>
    <property type="match status" value="1"/>
</dbReference>
<feature type="domain" description="Penicillin-binding protein transpeptidase" evidence="1">
    <location>
        <begin position="158"/>
        <end position="484"/>
    </location>
</feature>
<dbReference type="AlphaFoldDB" id="A0A1G9DBU2"/>
<keyword evidence="3" id="KW-0808">Transferase</keyword>
<dbReference type="GO" id="GO:0008658">
    <property type="term" value="F:penicillin binding"/>
    <property type="evidence" value="ECO:0007669"/>
    <property type="project" value="InterPro"/>
</dbReference>
<evidence type="ECO:0000259" key="2">
    <source>
        <dbReference type="Pfam" id="PF21922"/>
    </source>
</evidence>